<dbReference type="InterPro" id="IPR044688">
    <property type="entry name" value="SCI-1-like"/>
</dbReference>
<dbReference type="Proteomes" id="UP000054383">
    <property type="component" value="Unassembled WGS sequence"/>
</dbReference>
<feature type="compositionally biased region" description="Basic residues" evidence="2">
    <location>
        <begin position="64"/>
        <end position="83"/>
    </location>
</feature>
<protein>
    <recommendedName>
        <fullName evidence="5">RNA helicase HEL117</fullName>
    </recommendedName>
</protein>
<dbReference type="STRING" id="28573.A0A0U1LSR0"/>
<name>A0A0U1LSR0_TALIS</name>
<dbReference type="AlphaFoldDB" id="A0A0U1LSR0"/>
<evidence type="ECO:0000256" key="1">
    <source>
        <dbReference type="SAM" id="Coils"/>
    </source>
</evidence>
<feature type="region of interest" description="Disordered" evidence="2">
    <location>
        <begin position="276"/>
        <end position="347"/>
    </location>
</feature>
<feature type="region of interest" description="Disordered" evidence="2">
    <location>
        <begin position="1"/>
        <end position="92"/>
    </location>
</feature>
<feature type="compositionally biased region" description="Acidic residues" evidence="2">
    <location>
        <begin position="220"/>
        <end position="230"/>
    </location>
</feature>
<feature type="compositionally biased region" description="Polar residues" evidence="2">
    <location>
        <begin position="235"/>
        <end position="253"/>
    </location>
</feature>
<feature type="coiled-coil region" evidence="1">
    <location>
        <begin position="350"/>
        <end position="395"/>
    </location>
</feature>
<evidence type="ECO:0000313" key="4">
    <source>
        <dbReference type="Proteomes" id="UP000054383"/>
    </source>
</evidence>
<evidence type="ECO:0000313" key="3">
    <source>
        <dbReference type="EMBL" id="CRG86424.1"/>
    </source>
</evidence>
<feature type="compositionally biased region" description="Basic residues" evidence="2">
    <location>
        <begin position="40"/>
        <end position="49"/>
    </location>
</feature>
<feature type="compositionally biased region" description="Basic and acidic residues" evidence="2">
    <location>
        <begin position="169"/>
        <end position="182"/>
    </location>
</feature>
<gene>
    <name evidence="3" type="ORF">PISL3812_03430</name>
</gene>
<feature type="region of interest" description="Disordered" evidence="2">
    <location>
        <begin position="164"/>
        <end position="258"/>
    </location>
</feature>
<dbReference type="PANTHER" id="PTHR34117">
    <property type="entry name" value="STYLE CELL-CYCLE INHIBITOR 1"/>
    <property type="match status" value="1"/>
</dbReference>
<dbReference type="OMA" id="MFAMYLD"/>
<keyword evidence="4" id="KW-1185">Reference proteome</keyword>
<feature type="compositionally biased region" description="Basic and acidic residues" evidence="2">
    <location>
        <begin position="277"/>
        <end position="316"/>
    </location>
</feature>
<evidence type="ECO:0008006" key="5">
    <source>
        <dbReference type="Google" id="ProtNLM"/>
    </source>
</evidence>
<sequence length="409" mass="47219">MDYETSRSGGPGARRSRSRSMSPRVRSHAGKVRDRDSSYKHHRRHRDSHTHRYENDDDYEKQERPRHRSHHHRDRGSDRRRHKELSPVSAAPRVLPYNARQLSKHDLSQLEPMFAMYLDIQKGLAFGDLSEKELRGRWKSFVKKWNHGELAEGWYDPSTFEKAASSFEGRGDGPRPDEREPLPTRVSEPPGEGREDRTNSPRARPPSETRNREYSNVRDDDVDNDDDDDLYGPTLPNQLTASSNPRSGPTIPNLQDLEIQREYALEDARAARSTAVAEHKEALRSHKEHVRTVQEEVAPRAEPGTYERKMEKRREAAAANREFASGRRGGSPAMDAAPDSELMGGGEGDLQAMKKAKEQEKKKKNEREIRREEIMRAKQVEREERLAEYKKKEEETMGWLKALAKQRFG</sequence>
<feature type="compositionally biased region" description="Basic and acidic residues" evidence="2">
    <location>
        <begin position="191"/>
        <end position="219"/>
    </location>
</feature>
<keyword evidence="1" id="KW-0175">Coiled coil</keyword>
<proteinExistence type="predicted"/>
<organism evidence="3 4">
    <name type="scientific">Talaromyces islandicus</name>
    <name type="common">Penicillium islandicum</name>
    <dbReference type="NCBI Taxonomy" id="28573"/>
    <lineage>
        <taxon>Eukaryota</taxon>
        <taxon>Fungi</taxon>
        <taxon>Dikarya</taxon>
        <taxon>Ascomycota</taxon>
        <taxon>Pezizomycotina</taxon>
        <taxon>Eurotiomycetes</taxon>
        <taxon>Eurotiomycetidae</taxon>
        <taxon>Eurotiales</taxon>
        <taxon>Trichocomaceae</taxon>
        <taxon>Talaromyces</taxon>
        <taxon>Talaromyces sect. Islandici</taxon>
    </lineage>
</organism>
<dbReference type="PANTHER" id="PTHR34117:SF1">
    <property type="entry name" value="STYLE CELL-CYCLE INHIBITOR 1"/>
    <property type="match status" value="1"/>
</dbReference>
<dbReference type="EMBL" id="CVMT01000002">
    <property type="protein sequence ID" value="CRG86424.1"/>
    <property type="molecule type" value="Genomic_DNA"/>
</dbReference>
<evidence type="ECO:0000256" key="2">
    <source>
        <dbReference type="SAM" id="MobiDB-lite"/>
    </source>
</evidence>
<accession>A0A0U1LSR0</accession>
<reference evidence="3 4" key="1">
    <citation type="submission" date="2015-04" db="EMBL/GenBank/DDBJ databases">
        <authorList>
            <person name="Syromyatnikov M.Y."/>
            <person name="Popov V.N."/>
        </authorList>
    </citation>
    <scope>NUCLEOTIDE SEQUENCE [LARGE SCALE GENOMIC DNA]</scope>
    <source>
        <strain evidence="3">WF-38-12</strain>
    </source>
</reference>
<dbReference type="OrthoDB" id="2139939at2759"/>